<sequence length="92" mass="10448">QSRFICLVIHEAYNWDRSPVSVAQKLTYGATLKLKALPRDLYPCCGSTPLALRFAMLFCLDGVEMLDTSHSSLLAHEHHVDERSRKNRASFL</sequence>
<dbReference type="EMBL" id="WHUW01000007">
    <property type="protein sequence ID" value="KAF8444025.1"/>
    <property type="molecule type" value="Genomic_DNA"/>
</dbReference>
<keyword evidence="2" id="KW-1185">Reference proteome</keyword>
<organism evidence="1 2">
    <name type="scientific">Boletus edulis BED1</name>
    <dbReference type="NCBI Taxonomy" id="1328754"/>
    <lineage>
        <taxon>Eukaryota</taxon>
        <taxon>Fungi</taxon>
        <taxon>Dikarya</taxon>
        <taxon>Basidiomycota</taxon>
        <taxon>Agaricomycotina</taxon>
        <taxon>Agaricomycetes</taxon>
        <taxon>Agaricomycetidae</taxon>
        <taxon>Boletales</taxon>
        <taxon>Boletineae</taxon>
        <taxon>Boletaceae</taxon>
        <taxon>Boletoideae</taxon>
        <taxon>Boletus</taxon>
    </lineage>
</organism>
<reference evidence="1" key="2">
    <citation type="journal article" date="2020" name="Nat. Commun.">
        <title>Large-scale genome sequencing of mycorrhizal fungi provides insights into the early evolution of symbiotic traits.</title>
        <authorList>
            <person name="Miyauchi S."/>
            <person name="Kiss E."/>
            <person name="Kuo A."/>
            <person name="Drula E."/>
            <person name="Kohler A."/>
            <person name="Sanchez-Garcia M."/>
            <person name="Morin E."/>
            <person name="Andreopoulos B."/>
            <person name="Barry K.W."/>
            <person name="Bonito G."/>
            <person name="Buee M."/>
            <person name="Carver A."/>
            <person name="Chen C."/>
            <person name="Cichocki N."/>
            <person name="Clum A."/>
            <person name="Culley D."/>
            <person name="Crous P.W."/>
            <person name="Fauchery L."/>
            <person name="Girlanda M."/>
            <person name="Hayes R.D."/>
            <person name="Keri Z."/>
            <person name="LaButti K."/>
            <person name="Lipzen A."/>
            <person name="Lombard V."/>
            <person name="Magnuson J."/>
            <person name="Maillard F."/>
            <person name="Murat C."/>
            <person name="Nolan M."/>
            <person name="Ohm R.A."/>
            <person name="Pangilinan J."/>
            <person name="Pereira M.F."/>
            <person name="Perotto S."/>
            <person name="Peter M."/>
            <person name="Pfister S."/>
            <person name="Riley R."/>
            <person name="Sitrit Y."/>
            <person name="Stielow J.B."/>
            <person name="Szollosi G."/>
            <person name="Zifcakova L."/>
            <person name="Stursova M."/>
            <person name="Spatafora J.W."/>
            <person name="Tedersoo L."/>
            <person name="Vaario L.M."/>
            <person name="Yamada A."/>
            <person name="Yan M."/>
            <person name="Wang P."/>
            <person name="Xu J."/>
            <person name="Bruns T."/>
            <person name="Baldrian P."/>
            <person name="Vilgalys R."/>
            <person name="Dunand C."/>
            <person name="Henrissat B."/>
            <person name="Grigoriev I.V."/>
            <person name="Hibbett D."/>
            <person name="Nagy L.G."/>
            <person name="Martin F.M."/>
        </authorList>
    </citation>
    <scope>NUCLEOTIDE SEQUENCE</scope>
    <source>
        <strain evidence="1">BED1</strain>
    </source>
</reference>
<dbReference type="AlphaFoldDB" id="A0AAD4BZ46"/>
<reference evidence="1" key="1">
    <citation type="submission" date="2019-10" db="EMBL/GenBank/DDBJ databases">
        <authorList>
            <consortium name="DOE Joint Genome Institute"/>
            <person name="Kuo A."/>
            <person name="Miyauchi S."/>
            <person name="Kiss E."/>
            <person name="Drula E."/>
            <person name="Kohler A."/>
            <person name="Sanchez-Garcia M."/>
            <person name="Andreopoulos B."/>
            <person name="Barry K.W."/>
            <person name="Bonito G."/>
            <person name="Buee M."/>
            <person name="Carver A."/>
            <person name="Chen C."/>
            <person name="Cichocki N."/>
            <person name="Clum A."/>
            <person name="Culley D."/>
            <person name="Crous P.W."/>
            <person name="Fauchery L."/>
            <person name="Girlanda M."/>
            <person name="Hayes R."/>
            <person name="Keri Z."/>
            <person name="LaButti K."/>
            <person name="Lipzen A."/>
            <person name="Lombard V."/>
            <person name="Magnuson J."/>
            <person name="Maillard F."/>
            <person name="Morin E."/>
            <person name="Murat C."/>
            <person name="Nolan M."/>
            <person name="Ohm R."/>
            <person name="Pangilinan J."/>
            <person name="Pereira M."/>
            <person name="Perotto S."/>
            <person name="Peter M."/>
            <person name="Riley R."/>
            <person name="Sitrit Y."/>
            <person name="Stielow B."/>
            <person name="Szollosi G."/>
            <person name="Zifcakova L."/>
            <person name="Stursova M."/>
            <person name="Spatafora J.W."/>
            <person name="Tedersoo L."/>
            <person name="Vaario L.-M."/>
            <person name="Yamada A."/>
            <person name="Yan M."/>
            <person name="Wang P."/>
            <person name="Xu J."/>
            <person name="Bruns T."/>
            <person name="Baldrian P."/>
            <person name="Vilgalys R."/>
            <person name="Henrissat B."/>
            <person name="Grigoriev I.V."/>
            <person name="Hibbett D."/>
            <person name="Nagy L.G."/>
            <person name="Martin F.M."/>
        </authorList>
    </citation>
    <scope>NUCLEOTIDE SEQUENCE</scope>
    <source>
        <strain evidence="1">BED1</strain>
    </source>
</reference>
<evidence type="ECO:0000313" key="1">
    <source>
        <dbReference type="EMBL" id="KAF8444025.1"/>
    </source>
</evidence>
<feature type="non-terminal residue" evidence="1">
    <location>
        <position position="92"/>
    </location>
</feature>
<protein>
    <submittedName>
        <fullName evidence="1">Uncharacterized protein</fullName>
    </submittedName>
</protein>
<accession>A0AAD4BZ46</accession>
<name>A0AAD4BZ46_BOLED</name>
<proteinExistence type="predicted"/>
<gene>
    <name evidence="1" type="ORF">L210DRAFT_595780</name>
</gene>
<evidence type="ECO:0000313" key="2">
    <source>
        <dbReference type="Proteomes" id="UP001194468"/>
    </source>
</evidence>
<comment type="caution">
    <text evidence="1">The sequence shown here is derived from an EMBL/GenBank/DDBJ whole genome shotgun (WGS) entry which is preliminary data.</text>
</comment>
<dbReference type="Proteomes" id="UP001194468">
    <property type="component" value="Unassembled WGS sequence"/>
</dbReference>